<dbReference type="GO" id="GO:0005737">
    <property type="term" value="C:cytoplasm"/>
    <property type="evidence" value="ECO:0007669"/>
    <property type="project" value="TreeGrafter"/>
</dbReference>
<dbReference type="GO" id="GO:0005634">
    <property type="term" value="C:nucleus"/>
    <property type="evidence" value="ECO:0007669"/>
    <property type="project" value="TreeGrafter"/>
</dbReference>
<dbReference type="GO" id="GO:0030289">
    <property type="term" value="C:protein phosphatase 4 complex"/>
    <property type="evidence" value="ECO:0007669"/>
    <property type="project" value="InterPro"/>
</dbReference>
<comment type="caution">
    <text evidence="3">The sequence shown here is derived from an EMBL/GenBank/DDBJ whole genome shotgun (WGS) entry which is preliminary data.</text>
</comment>
<evidence type="ECO:0000256" key="1">
    <source>
        <dbReference type="ARBA" id="ARBA00009207"/>
    </source>
</evidence>
<evidence type="ECO:0000313" key="4">
    <source>
        <dbReference type="Proteomes" id="UP000286045"/>
    </source>
</evidence>
<keyword evidence="4" id="KW-1185">Reference proteome</keyword>
<feature type="compositionally biased region" description="Pro residues" evidence="2">
    <location>
        <begin position="55"/>
        <end position="65"/>
    </location>
</feature>
<evidence type="ECO:0000313" key="3">
    <source>
        <dbReference type="EMBL" id="RWA05475.1"/>
    </source>
</evidence>
<feature type="compositionally biased region" description="Basic and acidic residues" evidence="2">
    <location>
        <begin position="574"/>
        <end position="588"/>
    </location>
</feature>
<proteinExistence type="inferred from homology"/>
<gene>
    <name evidence="3" type="ORF">EKO27_g9630</name>
</gene>
<sequence>MMEIDDDEILQNLAAGGSMDFSSWPALLSRVTARIEKVWMYLPSGRIAHQEFPIPNLPPPPPPPQLLSSATTIPSSVPRGPDSDLSDHFLAPLPSSPTEPHISSPPSDTNKENDPVTPQTAVPPPPVPTSAPTSTPAPATSAPLPPGSLPPQLDLMLSDITSYLVSTFPKYPPHTIQRISELVINPKQHYRSLTTYLHALDRVVRVTSGLNIYPLPSNHAEISTTNLANGVLDVSSRPSPWASPGSDEALGGALLTPIPWIPHNQRSVSGSPTQTAQLSQPQQTQPAASAQEVPAEFEGEVRTESTETIDGPNGVGSIETVSVSVNGIPSMGARGVSVTQGELLRQEQEAGVVPVSQLVPTHHIQSGSNASAAAQQQQQQQQQQIQARILQQRALAQSQNQARAPSSAEPSNSPSPASNNASTPSSATLEGEGVDTGAGNVPVAIGSVHSNNAEDEEKPHARGPEEIGADDLGPQTATSSTLPASGATGSRMQGIDIQAAVGRKPLDSSTSKGDEKTKGEDDEMDIDEDGRGARASTPKRGAQEDLGGSTSKKVREGTNSASTDGGSKPTNARPESREDGQGDAMDKD</sequence>
<dbReference type="Proteomes" id="UP000286045">
    <property type="component" value="Unassembled WGS sequence"/>
</dbReference>
<feature type="region of interest" description="Disordered" evidence="2">
    <location>
        <begin position="52"/>
        <end position="150"/>
    </location>
</feature>
<feature type="compositionally biased region" description="Low complexity" evidence="2">
    <location>
        <begin position="130"/>
        <end position="142"/>
    </location>
</feature>
<protein>
    <submittedName>
        <fullName evidence="3">Uncharacterized protein</fullName>
    </submittedName>
</protein>
<dbReference type="EMBL" id="RYZI01000436">
    <property type="protein sequence ID" value="RWA05475.1"/>
    <property type="molecule type" value="Genomic_DNA"/>
</dbReference>
<dbReference type="PANTHER" id="PTHR16487">
    <property type="entry name" value="PPP4R2-RELATED PROTEIN"/>
    <property type="match status" value="1"/>
</dbReference>
<dbReference type="PANTHER" id="PTHR16487:SF0">
    <property type="entry name" value="PROTEIN PHOSPHATASE 4 REGULATORY SUBUNIT 2-RELATED"/>
    <property type="match status" value="1"/>
</dbReference>
<evidence type="ECO:0000256" key="2">
    <source>
        <dbReference type="SAM" id="MobiDB-lite"/>
    </source>
</evidence>
<reference evidence="3 4" key="1">
    <citation type="submission" date="2018-12" db="EMBL/GenBank/DDBJ databases">
        <title>Draft genome sequence of Xylaria grammica IHI A82.</title>
        <authorList>
            <person name="Buettner E."/>
            <person name="Kellner H."/>
        </authorList>
    </citation>
    <scope>NUCLEOTIDE SEQUENCE [LARGE SCALE GENOMIC DNA]</scope>
    <source>
        <strain evidence="3 4">IHI A82</strain>
    </source>
</reference>
<comment type="similarity">
    <text evidence="1">Belongs to the PPP4R2 family.</text>
</comment>
<feature type="compositionally biased region" description="Polar residues" evidence="2">
    <location>
        <begin position="557"/>
        <end position="570"/>
    </location>
</feature>
<dbReference type="AlphaFoldDB" id="A0A439CTK0"/>
<name>A0A439CTK0_9PEZI</name>
<feature type="compositionally biased region" description="Low complexity" evidence="2">
    <location>
        <begin position="392"/>
        <end position="427"/>
    </location>
</feature>
<feature type="compositionally biased region" description="Low complexity" evidence="2">
    <location>
        <begin position="271"/>
        <end position="291"/>
    </location>
</feature>
<dbReference type="STRING" id="363999.A0A439CTK0"/>
<feature type="region of interest" description="Disordered" evidence="2">
    <location>
        <begin position="392"/>
        <end position="588"/>
    </location>
</feature>
<dbReference type="InterPro" id="IPR015267">
    <property type="entry name" value="PPP4R2"/>
</dbReference>
<dbReference type="GO" id="GO:0019888">
    <property type="term" value="F:protein phosphatase regulator activity"/>
    <property type="evidence" value="ECO:0007669"/>
    <property type="project" value="InterPro"/>
</dbReference>
<feature type="region of interest" description="Disordered" evidence="2">
    <location>
        <begin position="262"/>
        <end position="317"/>
    </location>
</feature>
<feature type="compositionally biased region" description="Polar residues" evidence="2">
    <location>
        <begin position="475"/>
        <end position="491"/>
    </location>
</feature>
<accession>A0A439CTK0</accession>
<organism evidence="3 4">
    <name type="scientific">Xylaria grammica</name>
    <dbReference type="NCBI Taxonomy" id="363999"/>
    <lineage>
        <taxon>Eukaryota</taxon>
        <taxon>Fungi</taxon>
        <taxon>Dikarya</taxon>
        <taxon>Ascomycota</taxon>
        <taxon>Pezizomycotina</taxon>
        <taxon>Sordariomycetes</taxon>
        <taxon>Xylariomycetidae</taxon>
        <taxon>Xylariales</taxon>
        <taxon>Xylariaceae</taxon>
        <taxon>Xylaria</taxon>
    </lineage>
</organism>
<dbReference type="Pfam" id="PF09184">
    <property type="entry name" value="PPP4R2"/>
    <property type="match status" value="1"/>
</dbReference>